<dbReference type="KEGG" id="pfla:Pflav_060540"/>
<protein>
    <submittedName>
        <fullName evidence="1">Uncharacterized protein</fullName>
    </submittedName>
</protein>
<reference evidence="1 2" key="2">
    <citation type="submission" date="2020-03" db="EMBL/GenBank/DDBJ databases">
        <authorList>
            <person name="Ichikawa N."/>
            <person name="Kimura A."/>
            <person name="Kitahashi Y."/>
            <person name="Uohara A."/>
        </authorList>
    </citation>
    <scope>NUCLEOTIDE SEQUENCE [LARGE SCALE GENOMIC DNA]</scope>
    <source>
        <strain evidence="1 2">NBRC 107702</strain>
    </source>
</reference>
<keyword evidence="2" id="KW-1185">Reference proteome</keyword>
<organism evidence="1 2">
    <name type="scientific">Phytohabitans flavus</name>
    <dbReference type="NCBI Taxonomy" id="1076124"/>
    <lineage>
        <taxon>Bacteria</taxon>
        <taxon>Bacillati</taxon>
        <taxon>Actinomycetota</taxon>
        <taxon>Actinomycetes</taxon>
        <taxon>Micromonosporales</taxon>
        <taxon>Micromonosporaceae</taxon>
    </lineage>
</organism>
<evidence type="ECO:0000313" key="1">
    <source>
        <dbReference type="EMBL" id="BCB79644.1"/>
    </source>
</evidence>
<evidence type="ECO:0000313" key="2">
    <source>
        <dbReference type="Proteomes" id="UP000502508"/>
    </source>
</evidence>
<dbReference type="EMBL" id="AP022870">
    <property type="protein sequence ID" value="BCB79644.1"/>
    <property type="molecule type" value="Genomic_DNA"/>
</dbReference>
<sequence length="131" mass="13570">MVGELDGQAVEVAHLAAHGLLHLAAGLGGCGHSAVAGELAQPAAQRGEAVIAEGHREPGYGRLAHPGKVGHLGRREECRRGRVLHQAVRDAPLRRGEPDALKQPDYAVGVIHSLTLCMNSFTGNALGLGLA</sequence>
<reference evidence="1 2" key="1">
    <citation type="submission" date="2020-03" db="EMBL/GenBank/DDBJ databases">
        <title>Whole genome shotgun sequence of Phytohabitans flavus NBRC 107702.</title>
        <authorList>
            <person name="Komaki H."/>
            <person name="Tamura T."/>
        </authorList>
    </citation>
    <scope>NUCLEOTIDE SEQUENCE [LARGE SCALE GENOMIC DNA]</scope>
    <source>
        <strain evidence="1 2">NBRC 107702</strain>
    </source>
</reference>
<gene>
    <name evidence="1" type="ORF">Pflav_060540</name>
</gene>
<name>A0A6F8Y0M0_9ACTN</name>
<accession>A0A6F8Y0M0</accession>
<dbReference type="AlphaFoldDB" id="A0A6F8Y0M0"/>
<dbReference type="Proteomes" id="UP000502508">
    <property type="component" value="Chromosome"/>
</dbReference>
<proteinExistence type="predicted"/>